<evidence type="ECO:0000313" key="1">
    <source>
        <dbReference type="EMBL" id="QJA82589.1"/>
    </source>
</evidence>
<reference evidence="1" key="1">
    <citation type="submission" date="2020-03" db="EMBL/GenBank/DDBJ databases">
        <title>The deep terrestrial virosphere.</title>
        <authorList>
            <person name="Holmfeldt K."/>
            <person name="Nilsson E."/>
            <person name="Simone D."/>
            <person name="Lopez-Fernandez M."/>
            <person name="Wu X."/>
            <person name="de Brujin I."/>
            <person name="Lundin D."/>
            <person name="Andersson A."/>
            <person name="Bertilsson S."/>
            <person name="Dopson M."/>
        </authorList>
    </citation>
    <scope>NUCLEOTIDE SEQUENCE</scope>
    <source>
        <strain evidence="1">MM415A00396</strain>
    </source>
</reference>
<organism evidence="1">
    <name type="scientific">viral metagenome</name>
    <dbReference type="NCBI Taxonomy" id="1070528"/>
    <lineage>
        <taxon>unclassified sequences</taxon>
        <taxon>metagenomes</taxon>
        <taxon>organismal metagenomes</taxon>
    </lineage>
</organism>
<protein>
    <recommendedName>
        <fullName evidence="2">DUF1654 domain-containing protein</fullName>
    </recommendedName>
</protein>
<dbReference type="EMBL" id="MT142491">
    <property type="protein sequence ID" value="QJA82589.1"/>
    <property type="molecule type" value="Genomic_DNA"/>
</dbReference>
<accession>A0A6M3KKL6</accession>
<dbReference type="InterPro" id="IPR012449">
    <property type="entry name" value="Phage_F116_Orf28"/>
</dbReference>
<evidence type="ECO:0008006" key="2">
    <source>
        <dbReference type="Google" id="ProtNLM"/>
    </source>
</evidence>
<sequence length="103" mass="11491">MAKKKAPQQSRTELTGLEKLGLRVSAMISSPKAQLERQARIHRLDTDTDEAWGGVMELLAETDGLRLDYAEEGDVIVRWDAPTDDDRVAEVEELVPLEEAAPF</sequence>
<dbReference type="AlphaFoldDB" id="A0A6M3KKL6"/>
<dbReference type="Pfam" id="PF07867">
    <property type="entry name" value="DUF1654"/>
    <property type="match status" value="1"/>
</dbReference>
<proteinExistence type="predicted"/>
<name>A0A6M3KKL6_9ZZZZ</name>
<gene>
    <name evidence="1" type="ORF">MM415A00396_0025</name>
</gene>